<dbReference type="Pfam" id="PF01699">
    <property type="entry name" value="Na_Ca_ex"/>
    <property type="match status" value="2"/>
</dbReference>
<keyword evidence="2 5" id="KW-0812">Transmembrane</keyword>
<feature type="transmembrane region" description="Helical" evidence="5">
    <location>
        <begin position="190"/>
        <end position="212"/>
    </location>
</feature>
<feature type="transmembrane region" description="Helical" evidence="5">
    <location>
        <begin position="313"/>
        <end position="332"/>
    </location>
</feature>
<feature type="transmembrane region" description="Helical" evidence="5">
    <location>
        <begin position="253"/>
        <end position="276"/>
    </location>
</feature>
<feature type="transmembrane region" description="Helical" evidence="5">
    <location>
        <begin position="288"/>
        <end position="307"/>
    </location>
</feature>
<evidence type="ECO:0000256" key="4">
    <source>
        <dbReference type="ARBA" id="ARBA00023136"/>
    </source>
</evidence>
<gene>
    <name evidence="7" type="ORF">GCM10009737_03040</name>
</gene>
<protein>
    <submittedName>
        <fullName evidence="7">Calcium/sodium antiporter</fullName>
    </submittedName>
</protein>
<feature type="domain" description="Sodium/calcium exchanger membrane region" evidence="6">
    <location>
        <begin position="10"/>
        <end position="149"/>
    </location>
</feature>
<feature type="transmembrane region" description="Helical" evidence="5">
    <location>
        <begin position="74"/>
        <end position="97"/>
    </location>
</feature>
<accession>A0ABP5A8P4</accession>
<dbReference type="PANTHER" id="PTHR10846">
    <property type="entry name" value="SODIUM/POTASSIUM/CALCIUM EXCHANGER"/>
    <property type="match status" value="1"/>
</dbReference>
<evidence type="ECO:0000256" key="5">
    <source>
        <dbReference type="SAM" id="Phobius"/>
    </source>
</evidence>
<dbReference type="RefSeq" id="WP_344002712.1">
    <property type="nucleotide sequence ID" value="NZ_BAAAMY010000001.1"/>
</dbReference>
<dbReference type="Gene3D" id="1.20.1420.30">
    <property type="entry name" value="NCX, central ion-binding region"/>
    <property type="match status" value="2"/>
</dbReference>
<organism evidence="7 8">
    <name type="scientific">Nocardioides lentus</name>
    <dbReference type="NCBI Taxonomy" id="338077"/>
    <lineage>
        <taxon>Bacteria</taxon>
        <taxon>Bacillati</taxon>
        <taxon>Actinomycetota</taxon>
        <taxon>Actinomycetes</taxon>
        <taxon>Propionibacteriales</taxon>
        <taxon>Nocardioidaceae</taxon>
        <taxon>Nocardioides</taxon>
    </lineage>
</organism>
<evidence type="ECO:0000256" key="2">
    <source>
        <dbReference type="ARBA" id="ARBA00022692"/>
    </source>
</evidence>
<dbReference type="InterPro" id="IPR004481">
    <property type="entry name" value="K/Na/Ca-exchanger"/>
</dbReference>
<evidence type="ECO:0000256" key="3">
    <source>
        <dbReference type="ARBA" id="ARBA00022989"/>
    </source>
</evidence>
<dbReference type="InterPro" id="IPR004837">
    <property type="entry name" value="NaCa_Exmemb"/>
</dbReference>
<dbReference type="EMBL" id="BAAAMY010000001">
    <property type="protein sequence ID" value="GAA1905622.1"/>
    <property type="molecule type" value="Genomic_DNA"/>
</dbReference>
<evidence type="ECO:0000313" key="8">
    <source>
        <dbReference type="Proteomes" id="UP001501612"/>
    </source>
</evidence>
<name>A0ABP5A8P4_9ACTN</name>
<keyword evidence="4 5" id="KW-0472">Membrane</keyword>
<feature type="domain" description="Sodium/calcium exchanger membrane region" evidence="6">
    <location>
        <begin position="190"/>
        <end position="332"/>
    </location>
</feature>
<comment type="caution">
    <text evidence="7">The sequence shown here is derived from an EMBL/GenBank/DDBJ whole genome shotgun (WGS) entry which is preliminary data.</text>
</comment>
<evidence type="ECO:0000313" key="7">
    <source>
        <dbReference type="EMBL" id="GAA1905622.1"/>
    </source>
</evidence>
<feature type="transmembrane region" description="Helical" evidence="5">
    <location>
        <begin position="109"/>
        <end position="126"/>
    </location>
</feature>
<comment type="subcellular location">
    <subcellularLocation>
        <location evidence="1">Membrane</location>
        <topology evidence="1">Multi-pass membrane protein</topology>
    </subcellularLocation>
</comment>
<evidence type="ECO:0000259" key="6">
    <source>
        <dbReference type="Pfam" id="PF01699"/>
    </source>
</evidence>
<evidence type="ECO:0000256" key="1">
    <source>
        <dbReference type="ARBA" id="ARBA00004141"/>
    </source>
</evidence>
<sequence>MLPEMSPAVSVGALVVGLVLLVVGAELVVRTGSALAGRWGISPFLVGVTIVSVGTSLPELGVGVNAALSGTAGLAVGNIVGTNLVNLLLVLGLAALLVPVDVDGRTLRIDLPAMIGAAVLLLVLCLDRELSTLDGVWLTAYGALYLAVVVVPIVAPGLVGPRVAALAGSAPGETEAPAAPADGSSSGRQVLLLLVGLLVVVVGSELLVGGAVDVAEALGASDVLIGLTVVAIGTSAPELVTTVVGTITGERDLAIGNLVGSSIVNVALVLGPTVLIAPGRITVPAEILAVDLVLLVVVSLVAVPLLVSGRRLSRAEGGAFVAVYLGYLAYLLREVL</sequence>
<dbReference type="Proteomes" id="UP001501612">
    <property type="component" value="Unassembled WGS sequence"/>
</dbReference>
<dbReference type="NCBIfam" id="TIGR00367">
    <property type="entry name" value="calcium/sodium antiporter"/>
    <property type="match status" value="1"/>
</dbReference>
<proteinExistence type="predicted"/>
<keyword evidence="8" id="KW-1185">Reference proteome</keyword>
<feature type="transmembrane region" description="Helical" evidence="5">
    <location>
        <begin position="41"/>
        <end position="62"/>
    </location>
</feature>
<dbReference type="InterPro" id="IPR044880">
    <property type="entry name" value="NCX_ion-bd_dom_sf"/>
</dbReference>
<dbReference type="PANTHER" id="PTHR10846:SF8">
    <property type="entry name" value="INNER MEMBRANE PROTEIN YRBG"/>
    <property type="match status" value="1"/>
</dbReference>
<dbReference type="Gene3D" id="6.10.280.80">
    <property type="entry name" value="NCX, peripheral helical region"/>
    <property type="match status" value="1"/>
</dbReference>
<reference evidence="8" key="1">
    <citation type="journal article" date="2019" name="Int. J. Syst. Evol. Microbiol.">
        <title>The Global Catalogue of Microorganisms (GCM) 10K type strain sequencing project: providing services to taxonomists for standard genome sequencing and annotation.</title>
        <authorList>
            <consortium name="The Broad Institute Genomics Platform"/>
            <consortium name="The Broad Institute Genome Sequencing Center for Infectious Disease"/>
            <person name="Wu L."/>
            <person name="Ma J."/>
        </authorList>
    </citation>
    <scope>NUCLEOTIDE SEQUENCE [LARGE SCALE GENOMIC DNA]</scope>
    <source>
        <strain evidence="8">JCM 14046</strain>
    </source>
</reference>
<feature type="transmembrane region" description="Helical" evidence="5">
    <location>
        <begin position="138"/>
        <end position="159"/>
    </location>
</feature>
<keyword evidence="3 5" id="KW-1133">Transmembrane helix</keyword>